<gene>
    <name evidence="12" type="ORF">ZIOFF_006139</name>
</gene>
<evidence type="ECO:0000256" key="3">
    <source>
        <dbReference type="ARBA" id="ARBA00006027"/>
    </source>
</evidence>
<organism evidence="12 13">
    <name type="scientific">Zingiber officinale</name>
    <name type="common">Ginger</name>
    <name type="synonym">Amomum zingiber</name>
    <dbReference type="NCBI Taxonomy" id="94328"/>
    <lineage>
        <taxon>Eukaryota</taxon>
        <taxon>Viridiplantae</taxon>
        <taxon>Streptophyta</taxon>
        <taxon>Embryophyta</taxon>
        <taxon>Tracheophyta</taxon>
        <taxon>Spermatophyta</taxon>
        <taxon>Magnoliopsida</taxon>
        <taxon>Liliopsida</taxon>
        <taxon>Zingiberales</taxon>
        <taxon>Zingiberaceae</taxon>
        <taxon>Zingiber</taxon>
    </lineage>
</organism>
<dbReference type="Gene3D" id="2.160.20.10">
    <property type="entry name" value="Single-stranded right-handed beta-helix, Pectin lyase-like"/>
    <property type="match status" value="1"/>
</dbReference>
<dbReference type="Gene3D" id="1.20.140.40">
    <property type="entry name" value="Invertase/pectin methylesterase inhibitor family protein"/>
    <property type="match status" value="1"/>
</dbReference>
<dbReference type="EC" id="3.1.1.11" evidence="5 10"/>
<dbReference type="SMART" id="SM00856">
    <property type="entry name" value="PMEI"/>
    <property type="match status" value="1"/>
</dbReference>
<sequence>MRKLQHSPITPRPFLLLTMAALLSIPLLFFLLPASLPFPAAAQSSAISLACRATRFDSSCLDALSRSSDLPPSPSSLDLLKATLLAPLDALPSARSQAASILASSTAARASAARNCIDHLALSQRRLSDASNSLSEGRTADARTWAGAALLYQYDCWSALKYVNSSRRVADAMAALLDLTALTSNALSMIAALQRFGHDVSLWAPPQTERDGYWGDAPASSALRSGGGASSLISTFPIDRPPNATVCKTGSCDYRTVQEAVDAAPDLSSDRFVIRIEAGVYEETVRIPFEKTNLVFIGDGMGVTVVTSSLSVGQNQGVLTTYDSATVAVFGDNFAARDLTFENSAGVGAHQAVAFRCDSDRSVLESVEFRGHQDTLYARSLRQLYRRCRITGTLDFIFGNSAAVFDRCSIEVVPRAEGLTKAGSNPVAAHGRTDPAQATGFVFNRCSINGSADYLAAYERKPGAHRAYLGRPWKEYSRTVYVNCYMGEVVMPEGWLPWKGNFALSTLFYGEYGSWGPRASAATRVNWSSQVPEEHVGVYSLDNFIQGNEWVPSEQEFDEMNTGVFIGVELLGQDVDDDDADGQEEDCYVDGECGHGLVGKLNVLAAEVVDGETETMAFGSCLL</sequence>
<accession>A0A8J5HX83</accession>
<dbReference type="UniPathway" id="UPA00545">
    <property type="reaction ID" value="UER00823"/>
</dbReference>
<dbReference type="PANTHER" id="PTHR31707">
    <property type="entry name" value="PECTINESTERASE"/>
    <property type="match status" value="1"/>
</dbReference>
<feature type="domain" description="Pectinesterase inhibitor" evidence="11">
    <location>
        <begin position="42"/>
        <end position="189"/>
    </location>
</feature>
<dbReference type="InterPro" id="IPR035513">
    <property type="entry name" value="Invertase/methylesterase_inhib"/>
</dbReference>
<dbReference type="AlphaFoldDB" id="A0A8J5HX83"/>
<keyword evidence="6" id="KW-0134">Cell wall</keyword>
<feature type="active site" evidence="9">
    <location>
        <position position="395"/>
    </location>
</feature>
<dbReference type="NCBIfam" id="TIGR01614">
    <property type="entry name" value="PME_inhib"/>
    <property type="match status" value="1"/>
</dbReference>
<protein>
    <recommendedName>
        <fullName evidence="5 10">Pectinesterase</fullName>
        <ecNumber evidence="5 10">3.1.1.11</ecNumber>
    </recommendedName>
</protein>
<dbReference type="PROSITE" id="PS00503">
    <property type="entry name" value="PECTINESTERASE_2"/>
    <property type="match status" value="1"/>
</dbReference>
<evidence type="ECO:0000256" key="5">
    <source>
        <dbReference type="ARBA" id="ARBA00013229"/>
    </source>
</evidence>
<name>A0A8J5HX83_ZINOF</name>
<dbReference type="Pfam" id="PF04043">
    <property type="entry name" value="PMEI"/>
    <property type="match status" value="1"/>
</dbReference>
<keyword evidence="8 10" id="KW-0063">Aspartyl esterase</keyword>
<comment type="similarity">
    <text evidence="4">In the C-terminal section; belongs to the pectinesterase family.</text>
</comment>
<dbReference type="CDD" id="cd15798">
    <property type="entry name" value="PMEI-like_3"/>
    <property type="match status" value="1"/>
</dbReference>
<comment type="caution">
    <text evidence="12">The sequence shown here is derived from an EMBL/GenBank/DDBJ whole genome shotgun (WGS) entry which is preliminary data.</text>
</comment>
<dbReference type="InterPro" id="IPR011050">
    <property type="entry name" value="Pectin_lyase_fold/virulence"/>
</dbReference>
<dbReference type="GO" id="GO:0004857">
    <property type="term" value="F:enzyme inhibitor activity"/>
    <property type="evidence" value="ECO:0007669"/>
    <property type="project" value="InterPro"/>
</dbReference>
<comment type="similarity">
    <text evidence="3">In the N-terminal section; belongs to the PMEI family.</text>
</comment>
<keyword evidence="7 10" id="KW-0378">Hydrolase</keyword>
<dbReference type="Proteomes" id="UP000734854">
    <property type="component" value="Unassembled WGS sequence"/>
</dbReference>
<evidence type="ECO:0000256" key="10">
    <source>
        <dbReference type="RuleBase" id="RU000589"/>
    </source>
</evidence>
<evidence type="ECO:0000256" key="9">
    <source>
        <dbReference type="PROSITE-ProRule" id="PRU10040"/>
    </source>
</evidence>
<comment type="pathway">
    <text evidence="2 10">Glycan metabolism; pectin degradation; 2-dehydro-3-deoxy-D-gluconate from pectin: step 1/5.</text>
</comment>
<keyword evidence="6" id="KW-0964">Secreted</keyword>
<proteinExistence type="inferred from homology"/>
<evidence type="ECO:0000313" key="12">
    <source>
        <dbReference type="EMBL" id="KAG6532299.1"/>
    </source>
</evidence>
<evidence type="ECO:0000256" key="4">
    <source>
        <dbReference type="ARBA" id="ARBA00007786"/>
    </source>
</evidence>
<dbReference type="InterPro" id="IPR000070">
    <property type="entry name" value="Pectinesterase_cat"/>
</dbReference>
<comment type="subcellular location">
    <subcellularLocation>
        <location evidence="1">Secreted</location>
        <location evidence="1">Cell wall</location>
    </subcellularLocation>
</comment>
<evidence type="ECO:0000256" key="6">
    <source>
        <dbReference type="ARBA" id="ARBA00022512"/>
    </source>
</evidence>
<dbReference type="InterPro" id="IPR006501">
    <property type="entry name" value="Pectinesterase_inhib_dom"/>
</dbReference>
<evidence type="ECO:0000256" key="1">
    <source>
        <dbReference type="ARBA" id="ARBA00004191"/>
    </source>
</evidence>
<dbReference type="InterPro" id="IPR033131">
    <property type="entry name" value="Pectinesterase_Asp_AS"/>
</dbReference>
<dbReference type="GO" id="GO:0042545">
    <property type="term" value="P:cell wall modification"/>
    <property type="evidence" value="ECO:0007669"/>
    <property type="project" value="UniProtKB-UniRule"/>
</dbReference>
<keyword evidence="13" id="KW-1185">Reference proteome</keyword>
<dbReference type="InterPro" id="IPR012334">
    <property type="entry name" value="Pectin_lyas_fold"/>
</dbReference>
<evidence type="ECO:0000259" key="11">
    <source>
        <dbReference type="SMART" id="SM00856"/>
    </source>
</evidence>
<dbReference type="GO" id="GO:0045490">
    <property type="term" value="P:pectin catabolic process"/>
    <property type="evidence" value="ECO:0007669"/>
    <property type="project" value="UniProtKB-UniRule"/>
</dbReference>
<evidence type="ECO:0000313" key="13">
    <source>
        <dbReference type="Proteomes" id="UP000734854"/>
    </source>
</evidence>
<dbReference type="EMBL" id="JACMSC010000002">
    <property type="protein sequence ID" value="KAG6532299.1"/>
    <property type="molecule type" value="Genomic_DNA"/>
</dbReference>
<dbReference type="Pfam" id="PF01095">
    <property type="entry name" value="Pectinesterase"/>
    <property type="match status" value="1"/>
</dbReference>
<reference evidence="12 13" key="1">
    <citation type="submission" date="2020-08" db="EMBL/GenBank/DDBJ databases">
        <title>Plant Genome Project.</title>
        <authorList>
            <person name="Zhang R.-G."/>
        </authorList>
    </citation>
    <scope>NUCLEOTIDE SEQUENCE [LARGE SCALE GENOMIC DNA]</scope>
    <source>
        <tissue evidence="12">Rhizome</tissue>
    </source>
</reference>
<dbReference type="GO" id="GO:0030599">
    <property type="term" value="F:pectinesterase activity"/>
    <property type="evidence" value="ECO:0007669"/>
    <property type="project" value="UniProtKB-UniRule"/>
</dbReference>
<comment type="catalytic activity">
    <reaction evidence="10">
        <text>[(1-&gt;4)-alpha-D-galacturonosyl methyl ester](n) + n H2O = [(1-&gt;4)-alpha-D-galacturonosyl](n) + n methanol + n H(+)</text>
        <dbReference type="Rhea" id="RHEA:22380"/>
        <dbReference type="Rhea" id="RHEA-COMP:14570"/>
        <dbReference type="Rhea" id="RHEA-COMP:14573"/>
        <dbReference type="ChEBI" id="CHEBI:15377"/>
        <dbReference type="ChEBI" id="CHEBI:15378"/>
        <dbReference type="ChEBI" id="CHEBI:17790"/>
        <dbReference type="ChEBI" id="CHEBI:140522"/>
        <dbReference type="ChEBI" id="CHEBI:140523"/>
        <dbReference type="EC" id="3.1.1.11"/>
    </reaction>
</comment>
<dbReference type="FunFam" id="2.160.20.10:FF:000029">
    <property type="entry name" value="Pectinesterase 4"/>
    <property type="match status" value="1"/>
</dbReference>
<evidence type="ECO:0000256" key="7">
    <source>
        <dbReference type="ARBA" id="ARBA00022801"/>
    </source>
</evidence>
<evidence type="ECO:0000256" key="8">
    <source>
        <dbReference type="ARBA" id="ARBA00023085"/>
    </source>
</evidence>
<dbReference type="SUPFAM" id="SSF101148">
    <property type="entry name" value="Plant invertase/pectin methylesterase inhibitor"/>
    <property type="match status" value="1"/>
</dbReference>
<evidence type="ECO:0000256" key="2">
    <source>
        <dbReference type="ARBA" id="ARBA00005184"/>
    </source>
</evidence>
<dbReference type="SUPFAM" id="SSF51126">
    <property type="entry name" value="Pectin lyase-like"/>
    <property type="match status" value="1"/>
</dbReference>